<keyword evidence="2" id="KW-1185">Reference proteome</keyword>
<gene>
    <name evidence="1" type="ORF">PAXRUDRAFT_146483</name>
</gene>
<protein>
    <submittedName>
        <fullName evidence="1">Uncharacterized protein</fullName>
    </submittedName>
</protein>
<feature type="non-terminal residue" evidence="1">
    <location>
        <position position="1"/>
    </location>
</feature>
<dbReference type="Proteomes" id="UP000054538">
    <property type="component" value="Unassembled WGS sequence"/>
</dbReference>
<reference evidence="2" key="2">
    <citation type="submission" date="2015-01" db="EMBL/GenBank/DDBJ databases">
        <title>Evolutionary Origins and Diversification of the Mycorrhizal Mutualists.</title>
        <authorList>
            <consortium name="DOE Joint Genome Institute"/>
            <consortium name="Mycorrhizal Genomics Consortium"/>
            <person name="Kohler A."/>
            <person name="Kuo A."/>
            <person name="Nagy L.G."/>
            <person name="Floudas D."/>
            <person name="Copeland A."/>
            <person name="Barry K.W."/>
            <person name="Cichocki N."/>
            <person name="Veneault-Fourrey C."/>
            <person name="LaButti K."/>
            <person name="Lindquist E.A."/>
            <person name="Lipzen A."/>
            <person name="Lundell T."/>
            <person name="Morin E."/>
            <person name="Murat C."/>
            <person name="Riley R."/>
            <person name="Ohm R."/>
            <person name="Sun H."/>
            <person name="Tunlid A."/>
            <person name="Henrissat B."/>
            <person name="Grigoriev I.V."/>
            <person name="Hibbett D.S."/>
            <person name="Martin F."/>
        </authorList>
    </citation>
    <scope>NUCLEOTIDE SEQUENCE [LARGE SCALE GENOMIC DNA]</scope>
    <source>
        <strain evidence="2">Ve08.2h10</strain>
    </source>
</reference>
<accession>A0A0D0DZW8</accession>
<evidence type="ECO:0000313" key="1">
    <source>
        <dbReference type="EMBL" id="KIK92824.1"/>
    </source>
</evidence>
<organism evidence="1 2">
    <name type="scientific">Paxillus rubicundulus Ve08.2h10</name>
    <dbReference type="NCBI Taxonomy" id="930991"/>
    <lineage>
        <taxon>Eukaryota</taxon>
        <taxon>Fungi</taxon>
        <taxon>Dikarya</taxon>
        <taxon>Basidiomycota</taxon>
        <taxon>Agaricomycotina</taxon>
        <taxon>Agaricomycetes</taxon>
        <taxon>Agaricomycetidae</taxon>
        <taxon>Boletales</taxon>
        <taxon>Paxilineae</taxon>
        <taxon>Paxillaceae</taxon>
        <taxon>Paxillus</taxon>
    </lineage>
</organism>
<dbReference type="HOGENOM" id="CLU_187301_0_0_1"/>
<proteinExistence type="predicted"/>
<dbReference type="EMBL" id="KN825240">
    <property type="protein sequence ID" value="KIK92824.1"/>
    <property type="molecule type" value="Genomic_DNA"/>
</dbReference>
<sequence length="96" mass="10828">IATLEHDLVGTGQVVVTTCHASGQHRQDLCKLIEYGKDSGYWKGKMINPAHDYMPEVQLRDCKTQWSSTFNLIDHIILLHPVCTIHHTGSLTFLTL</sequence>
<dbReference type="InParanoid" id="A0A0D0DZW8"/>
<dbReference type="OrthoDB" id="3172935at2759"/>
<evidence type="ECO:0000313" key="2">
    <source>
        <dbReference type="Proteomes" id="UP000054538"/>
    </source>
</evidence>
<name>A0A0D0DZW8_9AGAM</name>
<dbReference type="AlphaFoldDB" id="A0A0D0DZW8"/>
<reference evidence="1 2" key="1">
    <citation type="submission" date="2014-04" db="EMBL/GenBank/DDBJ databases">
        <authorList>
            <consortium name="DOE Joint Genome Institute"/>
            <person name="Kuo A."/>
            <person name="Kohler A."/>
            <person name="Jargeat P."/>
            <person name="Nagy L.G."/>
            <person name="Floudas D."/>
            <person name="Copeland A."/>
            <person name="Barry K.W."/>
            <person name="Cichocki N."/>
            <person name="Veneault-Fourrey C."/>
            <person name="LaButti K."/>
            <person name="Lindquist E.A."/>
            <person name="Lipzen A."/>
            <person name="Lundell T."/>
            <person name="Morin E."/>
            <person name="Murat C."/>
            <person name="Sun H."/>
            <person name="Tunlid A."/>
            <person name="Henrissat B."/>
            <person name="Grigoriev I.V."/>
            <person name="Hibbett D.S."/>
            <person name="Martin F."/>
            <person name="Nordberg H.P."/>
            <person name="Cantor M.N."/>
            <person name="Hua S.X."/>
        </authorList>
    </citation>
    <scope>NUCLEOTIDE SEQUENCE [LARGE SCALE GENOMIC DNA]</scope>
    <source>
        <strain evidence="1 2">Ve08.2h10</strain>
    </source>
</reference>